<evidence type="ECO:0000313" key="1">
    <source>
        <dbReference type="EMBL" id="SHL51927.1"/>
    </source>
</evidence>
<dbReference type="InterPro" id="IPR008792">
    <property type="entry name" value="PQQD"/>
</dbReference>
<dbReference type="Proteomes" id="UP000183974">
    <property type="component" value="Unassembled WGS sequence"/>
</dbReference>
<dbReference type="STRING" id="337701.SAMN05444398_103150"/>
<gene>
    <name evidence="1" type="ORF">SAMN05444398_103150</name>
</gene>
<keyword evidence="2" id="KW-1185">Reference proteome</keyword>
<dbReference type="Gene3D" id="3.40.50.300">
    <property type="entry name" value="P-loop containing nucleotide triphosphate hydrolases"/>
    <property type="match status" value="1"/>
</dbReference>
<dbReference type="InterPro" id="IPR041881">
    <property type="entry name" value="PqqD_sf"/>
</dbReference>
<dbReference type="SUPFAM" id="SSF53795">
    <property type="entry name" value="PEP carboxykinase-like"/>
    <property type="match status" value="1"/>
</dbReference>
<dbReference type="EMBL" id="FRBR01000003">
    <property type="protein sequence ID" value="SHL51927.1"/>
    <property type="molecule type" value="Genomic_DNA"/>
</dbReference>
<reference evidence="1 2" key="1">
    <citation type="submission" date="2016-11" db="EMBL/GenBank/DDBJ databases">
        <authorList>
            <person name="Jaros S."/>
            <person name="Januszkiewicz K."/>
            <person name="Wedrychowicz H."/>
        </authorList>
    </citation>
    <scope>NUCLEOTIDE SEQUENCE [LARGE SCALE GENOMIC DNA]</scope>
    <source>
        <strain evidence="1 2">DSM 29589</strain>
    </source>
</reference>
<dbReference type="Gene3D" id="1.10.10.1150">
    <property type="entry name" value="Coenzyme PQQ synthesis protein D (PqqD)"/>
    <property type="match status" value="1"/>
</dbReference>
<dbReference type="Pfam" id="PF05402">
    <property type="entry name" value="PqqD"/>
    <property type="match status" value="1"/>
</dbReference>
<dbReference type="AlphaFoldDB" id="A0A1M7BAG7"/>
<proteinExistence type="predicted"/>
<dbReference type="RefSeq" id="WP_073034204.1">
    <property type="nucleotide sequence ID" value="NZ_BMLR01000003.1"/>
</dbReference>
<accession>A0A1M7BAG7</accession>
<evidence type="ECO:0000313" key="2">
    <source>
        <dbReference type="Proteomes" id="UP000183974"/>
    </source>
</evidence>
<dbReference type="InterPro" id="IPR027417">
    <property type="entry name" value="P-loop_NTPase"/>
</dbReference>
<organism evidence="1 2">
    <name type="scientific">Roseovarius pacificus</name>
    <dbReference type="NCBI Taxonomy" id="337701"/>
    <lineage>
        <taxon>Bacteria</taxon>
        <taxon>Pseudomonadati</taxon>
        <taxon>Pseudomonadota</taxon>
        <taxon>Alphaproteobacteria</taxon>
        <taxon>Rhodobacterales</taxon>
        <taxon>Roseobacteraceae</taxon>
        <taxon>Roseovarius</taxon>
    </lineage>
</organism>
<sequence length="414" mass="44192">MRAPQPRVATLTFPDAPHVIELHDSDMLCRTLETVMPAWTGTMVHGPVEGATPVTTIRQHEDGSFSFRSRWGQHPLTDLGLAGATCGAVADITQSYLDARPGIFGLHCGAVRIGGHLIAFTGTYRAGKTTLVARLGIEPDFELFCDDVLPIGTDGKAVALGIQPRLRLPLPDTVAPGFGDYVSRSLTVHDRRYGYVSIPTQAPHGTRAPLAALVVLSRRDGGPARFHRMEPAKAAACLIRQNIADPGEAKAHYDRVAAMAEGLTCFHLVYSDLEEAVALIRAAFEAPAIPAADLDIGAAFPPEDPDGEGEPADLDGLFARAGDVSDRQIGTDTFLWQMDGRNFFSLNPVGAGVWALLENPVTGWEIVATLREVFTDVAPDAIGADVSALLGQMRQAGLVVLHDTGPIQDGTEQI</sequence>
<name>A0A1M7BAG7_9RHOB</name>
<protein>
    <submittedName>
        <fullName evidence="1">Coenzyme PQQ synthesis protein D (PqqD)</fullName>
    </submittedName>
</protein>